<keyword evidence="2" id="KW-1185">Reference proteome</keyword>
<dbReference type="EMBL" id="ABWK02000017">
    <property type="protein sequence ID" value="EEX68790.1"/>
    <property type="molecule type" value="Genomic_DNA"/>
</dbReference>
<protein>
    <submittedName>
        <fullName evidence="1">Uncharacterized protein</fullName>
    </submittedName>
</protein>
<dbReference type="AlphaFoldDB" id="C9KN50"/>
<comment type="caution">
    <text evidence="1">The sequence shown here is derived from an EMBL/GenBank/DDBJ whole genome shotgun (WGS) entry which is preliminary data.</text>
</comment>
<evidence type="ECO:0000313" key="2">
    <source>
        <dbReference type="Proteomes" id="UP000003671"/>
    </source>
</evidence>
<evidence type="ECO:0000313" key="1">
    <source>
        <dbReference type="EMBL" id="EEX68790.1"/>
    </source>
</evidence>
<reference evidence="1" key="1">
    <citation type="submission" date="2009-09" db="EMBL/GenBank/DDBJ databases">
        <authorList>
            <person name="Weinstock G."/>
            <person name="Sodergren E."/>
            <person name="Clifton S."/>
            <person name="Fulton L."/>
            <person name="Fulton B."/>
            <person name="Courtney L."/>
            <person name="Fronick C."/>
            <person name="Harrison M."/>
            <person name="Strong C."/>
            <person name="Farmer C."/>
            <person name="Delahaunty K."/>
            <person name="Markovic C."/>
            <person name="Hall O."/>
            <person name="Minx P."/>
            <person name="Tomlinson C."/>
            <person name="Mitreva M."/>
            <person name="Nelson J."/>
            <person name="Hou S."/>
            <person name="Wollam A."/>
            <person name="Pepin K.H."/>
            <person name="Johnson M."/>
            <person name="Bhonagiri V."/>
            <person name="Nash W.E."/>
            <person name="Warren W."/>
            <person name="Chinwalla A."/>
            <person name="Mardis E.R."/>
            <person name="Wilson R.K."/>
        </authorList>
    </citation>
    <scope>NUCLEOTIDE SEQUENCE [LARGE SCALE GENOMIC DNA]</scope>
    <source>
        <strain evidence="1">DSM 20544</strain>
    </source>
</reference>
<proteinExistence type="predicted"/>
<dbReference type="HOGENOM" id="CLU_3292512_0_0_9"/>
<gene>
    <name evidence="1" type="ORF">MITSMUL_04862</name>
</gene>
<dbReference type="Proteomes" id="UP000003671">
    <property type="component" value="Unassembled WGS sequence"/>
</dbReference>
<name>C9KN50_9FIRM</name>
<sequence>MLDQAPLFHQNIQTNQYVLINRIYVLFYHITTKDATTAQK</sequence>
<organism evidence="1 2">
    <name type="scientific">Mitsuokella multacida DSM 20544</name>
    <dbReference type="NCBI Taxonomy" id="500635"/>
    <lineage>
        <taxon>Bacteria</taxon>
        <taxon>Bacillati</taxon>
        <taxon>Bacillota</taxon>
        <taxon>Negativicutes</taxon>
        <taxon>Selenomonadales</taxon>
        <taxon>Selenomonadaceae</taxon>
        <taxon>Mitsuokella</taxon>
    </lineage>
</organism>
<accession>C9KN50</accession>